<dbReference type="EMBL" id="AQQO01000344">
    <property type="protein sequence ID" value="EON88404.1"/>
    <property type="molecule type" value="Genomic_DNA"/>
</dbReference>
<keyword evidence="2" id="KW-1185">Reference proteome</keyword>
<evidence type="ECO:0000313" key="2">
    <source>
        <dbReference type="Proteomes" id="UP000014012"/>
    </source>
</evidence>
<dbReference type="RefSeq" id="WP_010863755.1">
    <property type="nucleotide sequence ID" value="NZ_KB944511.1"/>
</dbReference>
<evidence type="ECO:0000313" key="1">
    <source>
        <dbReference type="EMBL" id="EON88404.1"/>
    </source>
</evidence>
<name>R8AQ05_PLESH</name>
<dbReference type="HOGENOM" id="CLU_2194529_0_0_6"/>
<reference evidence="1 2" key="1">
    <citation type="journal article" date="2013" name="Genome Announc.">
        <title>Genome Sequence of Plesiomonas shigelloides Strain 302-73 (Serotype O1).</title>
        <authorList>
            <person name="Pique N."/>
            <person name="Aquilini E."/>
            <person name="Alioto T."/>
            <person name="Minana-Galbis D."/>
            <person name="Tomas J.M."/>
        </authorList>
    </citation>
    <scope>NUCLEOTIDE SEQUENCE [LARGE SCALE GENOMIC DNA]</scope>
    <source>
        <strain evidence="1 2">302-73</strain>
    </source>
</reference>
<dbReference type="AlphaFoldDB" id="R8AQ05"/>
<organism evidence="1 2">
    <name type="scientific">Plesiomonas shigelloides 302-73</name>
    <dbReference type="NCBI Taxonomy" id="1315976"/>
    <lineage>
        <taxon>Bacteria</taxon>
        <taxon>Pseudomonadati</taxon>
        <taxon>Pseudomonadota</taxon>
        <taxon>Gammaproteobacteria</taxon>
        <taxon>Enterobacterales</taxon>
        <taxon>Enterobacteriaceae</taxon>
        <taxon>Plesiomonas</taxon>
    </lineage>
</organism>
<comment type="caution">
    <text evidence="1">The sequence shown here is derived from an EMBL/GenBank/DDBJ whole genome shotgun (WGS) entry which is preliminary data.</text>
</comment>
<proteinExistence type="predicted"/>
<protein>
    <submittedName>
        <fullName evidence="1">Uncharacterized protein</fullName>
    </submittedName>
</protein>
<gene>
    <name evidence="1" type="ORF">PLESHI_10730</name>
</gene>
<sequence length="108" mass="12039">MTTTKETKKATVLDDQQSLAGMAVSASIRAIAHHCRVSEREAELMIRETLIDSLNIAMRGTAWQTICKRGYTRDQARIVLSMLRDAGARGWGMHSLVPGIRERAVWGK</sequence>
<accession>R8AQ05</accession>
<dbReference type="Proteomes" id="UP000014012">
    <property type="component" value="Unassembled WGS sequence"/>
</dbReference>